<dbReference type="EMBL" id="JACSDZ010000021">
    <property type="protein sequence ID" value="KAF7381838.1"/>
    <property type="molecule type" value="Genomic_DNA"/>
</dbReference>
<name>A0A834J4M4_VESGE</name>
<organism evidence="2 3">
    <name type="scientific">Vespula germanica</name>
    <name type="common">German yellow jacket</name>
    <name type="synonym">Paravespula germanica</name>
    <dbReference type="NCBI Taxonomy" id="30212"/>
    <lineage>
        <taxon>Eukaryota</taxon>
        <taxon>Metazoa</taxon>
        <taxon>Ecdysozoa</taxon>
        <taxon>Arthropoda</taxon>
        <taxon>Hexapoda</taxon>
        <taxon>Insecta</taxon>
        <taxon>Pterygota</taxon>
        <taxon>Neoptera</taxon>
        <taxon>Endopterygota</taxon>
        <taxon>Hymenoptera</taxon>
        <taxon>Apocrita</taxon>
        <taxon>Aculeata</taxon>
        <taxon>Vespoidea</taxon>
        <taxon>Vespidae</taxon>
        <taxon>Vespinae</taxon>
        <taxon>Vespula</taxon>
    </lineage>
</organism>
<feature type="region of interest" description="Disordered" evidence="1">
    <location>
        <begin position="190"/>
        <end position="219"/>
    </location>
</feature>
<proteinExistence type="predicted"/>
<comment type="caution">
    <text evidence="2">The sequence shown here is derived from an EMBL/GenBank/DDBJ whole genome shotgun (WGS) entry which is preliminary data.</text>
</comment>
<dbReference type="Proteomes" id="UP000617340">
    <property type="component" value="Unassembled WGS sequence"/>
</dbReference>
<protein>
    <submittedName>
        <fullName evidence="2">Uncharacterized protein</fullName>
    </submittedName>
</protein>
<reference evidence="2" key="1">
    <citation type="journal article" date="2020" name="G3 (Bethesda)">
        <title>High-Quality Assemblies for Three Invasive Social Wasps from the &lt;i&gt;Vespula&lt;/i&gt; Genus.</title>
        <authorList>
            <person name="Harrop T.W.R."/>
            <person name="Guhlin J."/>
            <person name="McLaughlin G.M."/>
            <person name="Permina E."/>
            <person name="Stockwell P."/>
            <person name="Gilligan J."/>
            <person name="Le Lec M.F."/>
            <person name="Gruber M.A.M."/>
            <person name="Quinn O."/>
            <person name="Lovegrove M."/>
            <person name="Duncan E.J."/>
            <person name="Remnant E.J."/>
            <person name="Van Eeckhoven J."/>
            <person name="Graham B."/>
            <person name="Knapp R.A."/>
            <person name="Langford K.W."/>
            <person name="Kronenberg Z."/>
            <person name="Press M.O."/>
            <person name="Eacker S.M."/>
            <person name="Wilson-Rankin E.E."/>
            <person name="Purcell J."/>
            <person name="Lester P.J."/>
            <person name="Dearden P.K."/>
        </authorList>
    </citation>
    <scope>NUCLEOTIDE SEQUENCE</scope>
    <source>
        <strain evidence="2">Linc-1</strain>
    </source>
</reference>
<keyword evidence="3" id="KW-1185">Reference proteome</keyword>
<feature type="compositionally biased region" description="Low complexity" evidence="1">
    <location>
        <begin position="262"/>
        <end position="274"/>
    </location>
</feature>
<dbReference type="AlphaFoldDB" id="A0A834J4M4"/>
<accession>A0A834J4M4</accession>
<feature type="compositionally biased region" description="Basic and acidic residues" evidence="1">
    <location>
        <begin position="252"/>
        <end position="261"/>
    </location>
</feature>
<evidence type="ECO:0000256" key="1">
    <source>
        <dbReference type="SAM" id="MobiDB-lite"/>
    </source>
</evidence>
<feature type="region of interest" description="Disordered" evidence="1">
    <location>
        <begin position="252"/>
        <end position="281"/>
    </location>
</feature>
<evidence type="ECO:0000313" key="2">
    <source>
        <dbReference type="EMBL" id="KAF7381838.1"/>
    </source>
</evidence>
<evidence type="ECO:0000313" key="3">
    <source>
        <dbReference type="Proteomes" id="UP000617340"/>
    </source>
</evidence>
<sequence length="322" mass="38621">METRSGVRRINDAEVGDITLRLRQKELLLQERERTICEREEILRADTVQPDLATLETLREIVTMRQHANDAYYNLRESHNIFIQRTINMNSPVELNSIYMDQDEYILDFTDRMKYLYQAICDEERYGTYELTENKRNEIEFTLTSNFCDVLSLEHSLKINPDMCENLLDAFAKARQFYTRIEQDRIRYKKHRQSQNFQEKPTTSNRDRMKTRDRNKHTINLNPLPKTCTYYNKLRHIKEECYRFKRKQLISSEKHARRDYSSPRSPVSPNRPQSESYGPRKECRYCKNLGHMIEGCRKKLWHDRNWGNAITPPKQGTTSEMN</sequence>
<gene>
    <name evidence="2" type="ORF">HZH68_015711</name>
</gene>
<feature type="compositionally biased region" description="Polar residues" evidence="1">
    <location>
        <begin position="194"/>
        <end position="204"/>
    </location>
</feature>